<dbReference type="SUPFAM" id="SSF48403">
    <property type="entry name" value="Ankyrin repeat"/>
    <property type="match status" value="1"/>
</dbReference>
<dbReference type="Proteomes" id="UP000683360">
    <property type="component" value="Unassembled WGS sequence"/>
</dbReference>
<protein>
    <submittedName>
        <fullName evidence="1">Uncharacterized protein</fullName>
    </submittedName>
</protein>
<gene>
    <name evidence="1" type="ORF">MEDL_30580</name>
</gene>
<dbReference type="InterPro" id="IPR002110">
    <property type="entry name" value="Ankyrin_rpt"/>
</dbReference>
<dbReference type="EMBL" id="CAJPWZ010001494">
    <property type="protein sequence ID" value="CAG2216876.1"/>
    <property type="molecule type" value="Genomic_DNA"/>
</dbReference>
<reference evidence="1" key="1">
    <citation type="submission" date="2021-03" db="EMBL/GenBank/DDBJ databases">
        <authorList>
            <person name="Bekaert M."/>
        </authorList>
    </citation>
    <scope>NUCLEOTIDE SEQUENCE</scope>
</reference>
<proteinExistence type="predicted"/>
<dbReference type="Pfam" id="PF12796">
    <property type="entry name" value="Ank_2"/>
    <property type="match status" value="1"/>
</dbReference>
<dbReference type="OrthoDB" id="6180355at2759"/>
<evidence type="ECO:0000313" key="1">
    <source>
        <dbReference type="EMBL" id="CAG2216876.1"/>
    </source>
</evidence>
<name>A0A8S3S888_MYTED</name>
<evidence type="ECO:0000313" key="2">
    <source>
        <dbReference type="Proteomes" id="UP000683360"/>
    </source>
</evidence>
<comment type="caution">
    <text evidence="1">The sequence shown here is derived from an EMBL/GenBank/DDBJ whole genome shotgun (WGS) entry which is preliminary data.</text>
</comment>
<sequence length="161" mass="18659">MAFIYKMIKEVKRCVKKSQFVMLKFEDDFQELFESVIEGNFVQAQEQLKACSGVNFKNSAKSTFLMTACQSTTNETEILTFVQFLLQKGAYIMKKDASGRTAIDYCEQNKLFQVKMLLCETIDSIIAKMLSTFSSFKCIVYMSYLEKRWAKCLQITIQSDR</sequence>
<organism evidence="1 2">
    <name type="scientific">Mytilus edulis</name>
    <name type="common">Blue mussel</name>
    <dbReference type="NCBI Taxonomy" id="6550"/>
    <lineage>
        <taxon>Eukaryota</taxon>
        <taxon>Metazoa</taxon>
        <taxon>Spiralia</taxon>
        <taxon>Lophotrochozoa</taxon>
        <taxon>Mollusca</taxon>
        <taxon>Bivalvia</taxon>
        <taxon>Autobranchia</taxon>
        <taxon>Pteriomorphia</taxon>
        <taxon>Mytilida</taxon>
        <taxon>Mytiloidea</taxon>
        <taxon>Mytilidae</taxon>
        <taxon>Mytilinae</taxon>
        <taxon>Mytilus</taxon>
    </lineage>
</organism>
<dbReference type="AlphaFoldDB" id="A0A8S3S888"/>
<accession>A0A8S3S888</accession>
<dbReference type="InterPro" id="IPR036770">
    <property type="entry name" value="Ankyrin_rpt-contain_sf"/>
</dbReference>
<dbReference type="Gene3D" id="1.25.40.20">
    <property type="entry name" value="Ankyrin repeat-containing domain"/>
    <property type="match status" value="1"/>
</dbReference>
<keyword evidence="2" id="KW-1185">Reference proteome</keyword>